<dbReference type="RefSeq" id="WP_386715364.1">
    <property type="nucleotide sequence ID" value="NZ_JBHRSZ010000002.1"/>
</dbReference>
<evidence type="ECO:0000313" key="2">
    <source>
        <dbReference type="Proteomes" id="UP001595476"/>
    </source>
</evidence>
<dbReference type="InterPro" id="IPR013396">
    <property type="entry name" value="CRISPR-assoc_prot_Csy4"/>
</dbReference>
<dbReference type="Proteomes" id="UP001595476">
    <property type="component" value="Unassembled WGS sequence"/>
</dbReference>
<keyword evidence="2" id="KW-1185">Reference proteome</keyword>
<dbReference type="EMBL" id="JBHRSZ010000002">
    <property type="protein sequence ID" value="MFC3149779.1"/>
    <property type="molecule type" value="Genomic_DNA"/>
</dbReference>
<protein>
    <submittedName>
        <fullName evidence="1">Type I-F CRISPR-associated endoribonuclease Cas6/Csy4</fullName>
    </submittedName>
</protein>
<accession>A0ABV7H786</accession>
<organism evidence="1 2">
    <name type="scientific">Litoribrevibacter euphylliae</name>
    <dbReference type="NCBI Taxonomy" id="1834034"/>
    <lineage>
        <taxon>Bacteria</taxon>
        <taxon>Pseudomonadati</taxon>
        <taxon>Pseudomonadota</taxon>
        <taxon>Gammaproteobacteria</taxon>
        <taxon>Oceanospirillales</taxon>
        <taxon>Oceanospirillaceae</taxon>
        <taxon>Litoribrevibacter</taxon>
    </lineage>
</organism>
<gene>
    <name evidence="1" type="primary">cas6f</name>
    <name evidence="1" type="ORF">ACFOEK_01930</name>
</gene>
<name>A0ABV7H786_9GAMM</name>
<evidence type="ECO:0000313" key="1">
    <source>
        <dbReference type="EMBL" id="MFC3149779.1"/>
    </source>
</evidence>
<proteinExistence type="predicted"/>
<comment type="caution">
    <text evidence="1">The sequence shown here is derived from an EMBL/GenBank/DDBJ whole genome shotgun (WGS) entry which is preliminary data.</text>
</comment>
<dbReference type="Gene3D" id="3.30.70.2540">
    <property type="entry name" value="CRISPR-associated endoribonuclease Cas6/Csy4"/>
    <property type="match status" value="1"/>
</dbReference>
<reference evidence="2" key="1">
    <citation type="journal article" date="2019" name="Int. J. Syst. Evol. Microbiol.">
        <title>The Global Catalogue of Microorganisms (GCM) 10K type strain sequencing project: providing services to taxonomists for standard genome sequencing and annotation.</title>
        <authorList>
            <consortium name="The Broad Institute Genomics Platform"/>
            <consortium name="The Broad Institute Genome Sequencing Center for Infectious Disease"/>
            <person name="Wu L."/>
            <person name="Ma J."/>
        </authorList>
    </citation>
    <scope>NUCLEOTIDE SEQUENCE [LARGE SCALE GENOMIC DNA]</scope>
    <source>
        <strain evidence="2">KCTC 52438</strain>
    </source>
</reference>
<dbReference type="InterPro" id="IPR042564">
    <property type="entry name" value="CRISPR-Cas6/Csy4_sf"/>
</dbReference>
<dbReference type="CDD" id="cd09739">
    <property type="entry name" value="Cas6_I-F"/>
    <property type="match status" value="1"/>
</dbReference>
<dbReference type="Pfam" id="PF09618">
    <property type="entry name" value="Cas_Csy4"/>
    <property type="match status" value="1"/>
</dbReference>
<sequence length="211" mass="23856">MKYYIDITLLPDAEISLGFLWQKVYQQIHLVLVEHKTGENESAVALSIPGYGAKPFPLGNKLRLLASSSGQLEQLNISDWLSRYTDYAHVTSVKSVPEDIESYVSFQRKHVKGEGRRASSLINKAQHQSEKFGLDFEECLEKLKAISDKADSKLPFIWLESQQTKKRTPETSGRFPLFIEKVDAKAPVLGTFNCYGLSSKQDELVATVPWF</sequence>
<dbReference type="NCBIfam" id="TIGR02563">
    <property type="entry name" value="cas_Csy4"/>
    <property type="match status" value="1"/>
</dbReference>